<gene>
    <name evidence="2" type="ORF">GD627_02015</name>
</gene>
<evidence type="ECO:0000313" key="3">
    <source>
        <dbReference type="Proteomes" id="UP000326852"/>
    </source>
</evidence>
<feature type="transmembrane region" description="Helical" evidence="1">
    <location>
        <begin position="94"/>
        <end position="123"/>
    </location>
</feature>
<dbReference type="EMBL" id="VTFX01000001">
    <property type="protein sequence ID" value="KAD4059885.1"/>
    <property type="molecule type" value="Genomic_DNA"/>
</dbReference>
<comment type="caution">
    <text evidence="2">The sequence shown here is derived from an EMBL/GenBank/DDBJ whole genome shotgun (WGS) entry which is preliminary data.</text>
</comment>
<accession>A0A5N6MRS1</accession>
<keyword evidence="1" id="KW-0472">Membrane</keyword>
<keyword evidence="3" id="KW-1185">Reference proteome</keyword>
<sequence length="227" mass="23114">MGNRILKPLLLPASVALLWLISGWGYAALLASGNSGIPMGLAAVVSPDTMPVRIRSMLDGPGLVLVAGLSALPVAALALALLPGAKTGRQPRGTLFLASWMSMVLAAVAGSAVLAVGGILAMLPFAQVQWTFDMLAPALLTGAYWGVSWGWLPALLAVFLRASADDGGRSPAEQPTSGRQRTGALGASVLFSAALLVALPLAADYPQPAPVSEAVLTPEPAVYGVPD</sequence>
<keyword evidence="1" id="KW-0812">Transmembrane</keyword>
<feature type="transmembrane region" description="Helical" evidence="1">
    <location>
        <begin position="143"/>
        <end position="162"/>
    </location>
</feature>
<dbReference type="AlphaFoldDB" id="A0A5N6MRS1"/>
<reference evidence="2 3" key="1">
    <citation type="submission" date="2019-08" db="EMBL/GenBank/DDBJ databases">
        <title>Arthrobacter sp. nov., isolated from plateau pika and Tibetan wild ass.</title>
        <authorList>
            <person name="Ge Y."/>
        </authorList>
    </citation>
    <scope>NUCLEOTIDE SEQUENCE [LARGE SCALE GENOMIC DNA]</scope>
    <source>
        <strain evidence="2 3">785</strain>
    </source>
</reference>
<feature type="transmembrane region" description="Helical" evidence="1">
    <location>
        <begin position="62"/>
        <end position="82"/>
    </location>
</feature>
<evidence type="ECO:0000256" key="1">
    <source>
        <dbReference type="SAM" id="Phobius"/>
    </source>
</evidence>
<organism evidence="2 3">
    <name type="scientific">Arthrobacter yangruifuii</name>
    <dbReference type="NCBI Taxonomy" id="2606616"/>
    <lineage>
        <taxon>Bacteria</taxon>
        <taxon>Bacillati</taxon>
        <taxon>Actinomycetota</taxon>
        <taxon>Actinomycetes</taxon>
        <taxon>Micrococcales</taxon>
        <taxon>Micrococcaceae</taxon>
        <taxon>Arthrobacter</taxon>
    </lineage>
</organism>
<dbReference type="RefSeq" id="WP_152271145.1">
    <property type="nucleotide sequence ID" value="NZ_VTFX01000001.1"/>
</dbReference>
<evidence type="ECO:0000313" key="2">
    <source>
        <dbReference type="EMBL" id="KAD4059885.1"/>
    </source>
</evidence>
<protein>
    <submittedName>
        <fullName evidence="2">Uncharacterized protein</fullName>
    </submittedName>
</protein>
<proteinExistence type="predicted"/>
<feature type="transmembrane region" description="Helical" evidence="1">
    <location>
        <begin position="183"/>
        <end position="203"/>
    </location>
</feature>
<name>A0A5N6MRS1_9MICC</name>
<keyword evidence="1" id="KW-1133">Transmembrane helix</keyword>
<dbReference type="Proteomes" id="UP000326852">
    <property type="component" value="Unassembled WGS sequence"/>
</dbReference>